<dbReference type="AlphaFoldDB" id="A0A3T1D7F4"/>
<dbReference type="InterPro" id="IPR027417">
    <property type="entry name" value="P-loop_NTPase"/>
</dbReference>
<dbReference type="CDD" id="cd00009">
    <property type="entry name" value="AAA"/>
    <property type="match status" value="1"/>
</dbReference>
<proteinExistence type="predicted"/>
<dbReference type="Proteomes" id="UP000289856">
    <property type="component" value="Chromosome"/>
</dbReference>
<dbReference type="InterPro" id="IPR041664">
    <property type="entry name" value="AAA_16"/>
</dbReference>
<gene>
    <name evidence="2" type="ORF">KCTCHS21_34030</name>
</gene>
<dbReference type="Pfam" id="PF13191">
    <property type="entry name" value="AAA_16"/>
    <property type="match status" value="1"/>
</dbReference>
<name>A0A3T1D7F4_9BACL</name>
<organism evidence="2 3">
    <name type="scientific">Cohnella abietis</name>
    <dbReference type="NCBI Taxonomy" id="2507935"/>
    <lineage>
        <taxon>Bacteria</taxon>
        <taxon>Bacillati</taxon>
        <taxon>Bacillota</taxon>
        <taxon>Bacilli</taxon>
        <taxon>Bacillales</taxon>
        <taxon>Paenibacillaceae</taxon>
        <taxon>Cohnella</taxon>
    </lineage>
</organism>
<evidence type="ECO:0000313" key="3">
    <source>
        <dbReference type="Proteomes" id="UP000289856"/>
    </source>
</evidence>
<reference evidence="2 3" key="1">
    <citation type="submission" date="2019-01" db="EMBL/GenBank/DDBJ databases">
        <title>Complete genome sequence of Cohnella hallensis HS21 isolated from Korean fir (Abies koreana) rhizospheric soil.</title>
        <authorList>
            <person name="Jiang L."/>
            <person name="Kang S.W."/>
            <person name="Kim S."/>
            <person name="Jung J."/>
            <person name="Kim C.Y."/>
            <person name="Kim D.H."/>
            <person name="Kim S.W."/>
            <person name="Lee J."/>
        </authorList>
    </citation>
    <scope>NUCLEOTIDE SEQUENCE [LARGE SCALE GENOMIC DNA]</scope>
    <source>
        <strain evidence="2 3">HS21</strain>
    </source>
</reference>
<dbReference type="KEGG" id="cohn:KCTCHS21_34030"/>
<feature type="domain" description="NACHT" evidence="1">
    <location>
        <begin position="504"/>
        <end position="642"/>
    </location>
</feature>
<dbReference type="SUPFAM" id="SSF52540">
    <property type="entry name" value="P-loop containing nucleoside triphosphate hydrolases"/>
    <property type="match status" value="2"/>
</dbReference>
<evidence type="ECO:0000313" key="2">
    <source>
        <dbReference type="EMBL" id="BBI34004.1"/>
    </source>
</evidence>
<dbReference type="RefSeq" id="WP_130610629.1">
    <property type="nucleotide sequence ID" value="NZ_AP019400.1"/>
</dbReference>
<dbReference type="PANTHER" id="PTHR10039">
    <property type="entry name" value="AMELOGENIN"/>
    <property type="match status" value="1"/>
</dbReference>
<keyword evidence="3" id="KW-1185">Reference proteome</keyword>
<dbReference type="OrthoDB" id="3894261at2"/>
<accession>A0A3T1D7F4</accession>
<dbReference type="InterPro" id="IPR007111">
    <property type="entry name" value="NACHT_NTPase"/>
</dbReference>
<dbReference type="PANTHER" id="PTHR10039:SF14">
    <property type="entry name" value="NACHT DOMAIN-CONTAINING PROTEIN"/>
    <property type="match status" value="1"/>
</dbReference>
<dbReference type="PROSITE" id="PS50837">
    <property type="entry name" value="NACHT"/>
    <property type="match status" value="1"/>
</dbReference>
<dbReference type="EMBL" id="AP019400">
    <property type="protein sequence ID" value="BBI34004.1"/>
    <property type="molecule type" value="Genomic_DNA"/>
</dbReference>
<protein>
    <recommendedName>
        <fullName evidence="1">NACHT domain-containing protein</fullName>
    </recommendedName>
</protein>
<dbReference type="Gene3D" id="3.40.50.300">
    <property type="entry name" value="P-loop containing nucleotide triphosphate hydrolases"/>
    <property type="match status" value="1"/>
</dbReference>
<evidence type="ECO:0000259" key="1">
    <source>
        <dbReference type="PROSITE" id="PS50837"/>
    </source>
</evidence>
<sequence length="715" mass="83380">MFVNRENALHVFIHFLEQKSEKNEITVLNYHGMGGIGKTYLSRHLQHLQQTSYPNSMFAYLDFEDSNAWDPIKAMDKLRWHLSRSYRIDMAYYDIARTVYERKYNPDIPLRKEDLNFFEEGSALANILDYSKLVPDSDKFLAWIALIYKSGKKLMNWATAKQLEYLEQYSKLNPREMIPYLSQFLAMDIKRYLSLNKRAPLTVFIDSHEALWTVNRTQGSMSNKDEWIRELIIHLPEALFVICGRDPLEWNKINHEWSQVVHEVPLVPFKHAHSQKFLYNCEIDDEIITDTIISTSAGIPYLLDRYASEYEQHTEENIESLRERVSQLNVGEDAIRRFYLYLSDEEKRAINILSITHNWDYGLFKELMIKFNQGFPIAHFSSLCRYSIVQEIETTGTYTIDRVMRAFILEQMEQSEPELTNDIKQYVANYYSDLIHNLQKNGIDARSAIKLTETMVEEVSRILEPEQFANWLAKHKAIGYSPLFVGRANELIEIHAFLSNSLYKGILINGNPGVGKTALIQFACKKAKEQDNWLTVMIRGRDLDYSHAASVFHDASKSLETDLGLELSDLHEAADKVIFDGEAWIRELQKVIREHNRFVIIAVDGIDEINPMDRDAVALLIKMFRASEMPDVRWIFTSREHAFHFNDNEMTTMQLSAMKERDIVLLMRAHLDNEGIHITEQELYSIAASTLGQPWMARIAAIYHWRNVARPYIPT</sequence>